<dbReference type="EMBL" id="SRIB01000008">
    <property type="protein sequence ID" value="TFZ39953.1"/>
    <property type="molecule type" value="Genomic_DNA"/>
</dbReference>
<dbReference type="Pfam" id="PF13519">
    <property type="entry name" value="VWA_2"/>
    <property type="match status" value="1"/>
</dbReference>
<dbReference type="InterPro" id="IPR013378">
    <property type="entry name" value="InlB-like_B-rpt"/>
</dbReference>
<dbReference type="InterPro" id="IPR049319">
    <property type="entry name" value="GBS104-like_Ig"/>
</dbReference>
<dbReference type="InterPro" id="IPR051465">
    <property type="entry name" value="Cell_Envelope_Struct_Comp"/>
</dbReference>
<dbReference type="InterPro" id="IPR002035">
    <property type="entry name" value="VWF_A"/>
</dbReference>
<dbReference type="InterPro" id="IPR036465">
    <property type="entry name" value="vWFA_dom_sf"/>
</dbReference>
<keyword evidence="2" id="KW-0732">Signal</keyword>
<dbReference type="Proteomes" id="UP000298381">
    <property type="component" value="Unassembled WGS sequence"/>
</dbReference>
<feature type="domain" description="SLH" evidence="4">
    <location>
        <begin position="986"/>
        <end position="1043"/>
    </location>
</feature>
<comment type="caution">
    <text evidence="5">The sequence shown here is derived from an EMBL/GenBank/DDBJ whole genome shotgun (WGS) entry which is preliminary data.</text>
</comment>
<dbReference type="Pfam" id="PF09479">
    <property type="entry name" value="Flg_new"/>
    <property type="match status" value="1"/>
</dbReference>
<dbReference type="Gene3D" id="2.60.40.4270">
    <property type="entry name" value="Listeria-Bacteroides repeat domain"/>
    <property type="match status" value="1"/>
</dbReference>
<dbReference type="PROSITE" id="PS51272">
    <property type="entry name" value="SLH"/>
    <property type="match status" value="3"/>
</dbReference>
<dbReference type="NCBIfam" id="TIGR02543">
    <property type="entry name" value="List_Bact_rpt"/>
    <property type="match status" value="1"/>
</dbReference>
<dbReference type="CDD" id="cd00198">
    <property type="entry name" value="vWFA"/>
    <property type="match status" value="1"/>
</dbReference>
<dbReference type="RefSeq" id="WP_135271269.1">
    <property type="nucleotide sequence ID" value="NZ_SRIB01000008.1"/>
</dbReference>
<feature type="domain" description="SLH" evidence="4">
    <location>
        <begin position="916"/>
        <end position="985"/>
    </location>
</feature>
<dbReference type="Pfam" id="PF00395">
    <property type="entry name" value="SLH"/>
    <property type="match status" value="3"/>
</dbReference>
<sequence length="1155" mass="128250">MKRTLNKGISFLLAFIMVFSMGFSSFADDANYIETNEEVLIEEEIPYSEEVIETTEEKVPIIAEPILDDNLGTQKDETKFKNLEVNHLDAFTGEMISKDVFDLEVGKEVDPVNYILENLGDKFIKSSSPKFIMAEDSSFNLYYESDAAIGDNPDNLTMEQILEGEPISTSFLDKSINMRSFSSPSKVVSSNSNEWPNPGAINLSKAASPVQGSSNLWEISLSIEGKNLLTTSDTVLVLDISGSMKDGNKLQNMKSAANEFIDKLLLPDGVNRVAIVAYSGAANQLSGFVDYTSKSTLNSLINSLSADGGTNIQAGIHLAQNLLDASQATNKVMVLLSDGQPTYSYKVTEATGITLEDHWWFWTPDVILNDPQIVAVDYSDRVGNGSSFLIGESDSYQVPCTIPGHDHGPFDSGFPSNHGIPTIFEANLAKSKGTQIYSIAFNADPNGQSVLNSSQNAGYYQLNSSDLSPLNAVFSEISGKISYAAKDGVVVDPMGDMFDLASSQTEIVVSQGSVEIQGNTIIWNTGNIAEGNPATMKYIVRIKSGADEDILYPTNKETVFSYTDSNGNEMTSNFPIPKVAIGGGKIILIGYEVNENGEPINSEGVVVERPDLANELYNRSYADTPLGYNQTYTVTPDYIDGYQYQKYYWNETQGTEDSLDILLQSNNPTETVYFGYSKIKTVTVTFNENYPGVNEYTRTLNKGSSLGTNMPPDPKRIGYTFVGWNTNSNGTGSTFKSDTPVNQDITVYAQWEENIVPSLEITDYTGIYDGENHSIEVKGLVDGDKVYYSEDGNTWQEGNPSYTNAGEHKVYVKVENPNYEDREGFGTVKITPRDISIQSQSANKVYDGTPLTKNEFTIINGELVEGEEITVVITGSQTSVGSSKNTIDSISIKSGDTDVTENYNITKVEGTLTVTQPYYPPYIPPEEEIDEEVPTDLPELTDEHIAYIQGYPDNTIRPLAFITREEVATVFYRLLDPEYRSMVFSTEQNFLDVKATRWSNKHIATLVNAGVILGYEDGTFKPEKYITRAELAVIASRFDNLSPFESDKFSDIKGHWANKYINSAAEKGWVNGYEDGTFKPDNYISRAEFVTLVNQVLNRRVSKENILEDARQFPDLIEGKWYYEAMQEAINSHEFEWLEDDTEKWTKIYYPDLDM</sequence>
<protein>
    <submittedName>
        <fullName evidence="5">VWA domain-containing protein</fullName>
    </submittedName>
</protein>
<evidence type="ECO:0000256" key="1">
    <source>
        <dbReference type="ARBA" id="ARBA00004196"/>
    </source>
</evidence>
<gene>
    <name evidence="5" type="ORF">E4100_06725</name>
</gene>
<dbReference type="Gene3D" id="3.40.50.410">
    <property type="entry name" value="von Willebrand factor, type A domain"/>
    <property type="match status" value="1"/>
</dbReference>
<dbReference type="PANTHER" id="PTHR43308:SF5">
    <property type="entry name" value="S-LAYER PROTEIN _ PEPTIDOGLYCAN ENDO-BETA-N-ACETYLGLUCOSAMINIDASE"/>
    <property type="match status" value="1"/>
</dbReference>
<proteinExistence type="predicted"/>
<evidence type="ECO:0000313" key="6">
    <source>
        <dbReference type="Proteomes" id="UP000298381"/>
    </source>
</evidence>
<evidence type="ECO:0000259" key="3">
    <source>
        <dbReference type="PROSITE" id="PS50234"/>
    </source>
</evidence>
<reference evidence="5 6" key="1">
    <citation type="submission" date="2019-03" db="EMBL/GenBank/DDBJ databases">
        <title>Draft genome sequence data and analysis of a Fermenting Bacterium, Soehngenia longevitae strain 1933PT, isolated from petroleum reservoir in Azerbaijan.</title>
        <authorList>
            <person name="Grouzdev D.S."/>
            <person name="Bidzhieva S.K."/>
            <person name="Sokolova D.S."/>
            <person name="Tourova T.P."/>
            <person name="Poltaraus A.B."/>
            <person name="Nazina T.N."/>
        </authorList>
    </citation>
    <scope>NUCLEOTIDE SEQUENCE [LARGE SCALE GENOMIC DNA]</scope>
    <source>
        <strain evidence="5 6">1933P</strain>
    </source>
</reference>
<comment type="subcellular location">
    <subcellularLocation>
        <location evidence="1">Cell envelope</location>
    </subcellularLocation>
</comment>
<dbReference type="SMART" id="SM00327">
    <property type="entry name" value="VWA"/>
    <property type="match status" value="1"/>
</dbReference>
<dbReference type="InterPro" id="IPR042229">
    <property type="entry name" value="Listeria/Bacterioides_rpt_sf"/>
</dbReference>
<keyword evidence="6" id="KW-1185">Reference proteome</keyword>
<feature type="signal peptide" evidence="2">
    <location>
        <begin position="1"/>
        <end position="27"/>
    </location>
</feature>
<dbReference type="Pfam" id="PF21426">
    <property type="entry name" value="GBS104-like_Ig"/>
    <property type="match status" value="1"/>
</dbReference>
<dbReference type="SUPFAM" id="SSF53300">
    <property type="entry name" value="vWA-like"/>
    <property type="match status" value="1"/>
</dbReference>
<name>A0A4Z0D5M4_9FIRM</name>
<evidence type="ECO:0000256" key="2">
    <source>
        <dbReference type="SAM" id="SignalP"/>
    </source>
</evidence>
<feature type="domain" description="VWFA" evidence="3">
    <location>
        <begin position="233"/>
        <end position="351"/>
    </location>
</feature>
<accession>A0A4Z0D5M4</accession>
<feature type="chain" id="PRO_5021425554" evidence="2">
    <location>
        <begin position="28"/>
        <end position="1155"/>
    </location>
</feature>
<evidence type="ECO:0000259" key="4">
    <source>
        <dbReference type="PROSITE" id="PS51272"/>
    </source>
</evidence>
<feature type="domain" description="SLH" evidence="4">
    <location>
        <begin position="1044"/>
        <end position="1107"/>
    </location>
</feature>
<dbReference type="PANTHER" id="PTHR43308">
    <property type="entry name" value="OUTER MEMBRANE PROTEIN ALPHA-RELATED"/>
    <property type="match status" value="1"/>
</dbReference>
<dbReference type="InterPro" id="IPR001119">
    <property type="entry name" value="SLH_dom"/>
</dbReference>
<organism evidence="5 6">
    <name type="scientific">Soehngenia longivitae</name>
    <dbReference type="NCBI Taxonomy" id="2562294"/>
    <lineage>
        <taxon>Bacteria</taxon>
        <taxon>Bacillati</taxon>
        <taxon>Bacillota</taxon>
        <taxon>Tissierellia</taxon>
        <taxon>Tissierellales</taxon>
        <taxon>Tissierellaceae</taxon>
        <taxon>Soehngenia</taxon>
    </lineage>
</organism>
<evidence type="ECO:0000313" key="5">
    <source>
        <dbReference type="EMBL" id="TFZ39953.1"/>
    </source>
</evidence>
<dbReference type="GO" id="GO:0030313">
    <property type="term" value="C:cell envelope"/>
    <property type="evidence" value="ECO:0007669"/>
    <property type="project" value="UniProtKB-SubCell"/>
</dbReference>
<dbReference type="AlphaFoldDB" id="A0A4Z0D5M4"/>
<dbReference type="OrthoDB" id="1698971at2"/>
<dbReference type="PROSITE" id="PS50234">
    <property type="entry name" value="VWFA"/>
    <property type="match status" value="1"/>
</dbReference>